<feature type="domain" description="Response regulatory" evidence="8">
    <location>
        <begin position="3"/>
        <end position="119"/>
    </location>
</feature>
<dbReference type="PRINTS" id="PR00038">
    <property type="entry name" value="HTHLUXR"/>
</dbReference>
<dbReference type="CDD" id="cd17535">
    <property type="entry name" value="REC_NarL-like"/>
    <property type="match status" value="1"/>
</dbReference>
<dbReference type="PANTHER" id="PTHR43214">
    <property type="entry name" value="TWO-COMPONENT RESPONSE REGULATOR"/>
    <property type="match status" value="1"/>
</dbReference>
<keyword evidence="3" id="KW-0805">Transcription regulation</keyword>
<evidence type="ECO:0000256" key="4">
    <source>
        <dbReference type="ARBA" id="ARBA00023125"/>
    </source>
</evidence>
<keyword evidence="5" id="KW-0804">Transcription</keyword>
<dbReference type="SUPFAM" id="SSF52172">
    <property type="entry name" value="CheY-like"/>
    <property type="match status" value="1"/>
</dbReference>
<dbReference type="SUPFAM" id="SSF46894">
    <property type="entry name" value="C-terminal effector domain of the bipartite response regulators"/>
    <property type="match status" value="1"/>
</dbReference>
<feature type="modified residue" description="4-aspartylphosphate" evidence="6">
    <location>
        <position position="54"/>
    </location>
</feature>
<dbReference type="Gene3D" id="3.40.50.2300">
    <property type="match status" value="1"/>
</dbReference>
<evidence type="ECO:0000256" key="6">
    <source>
        <dbReference type="PROSITE-ProRule" id="PRU00169"/>
    </source>
</evidence>
<dbReference type="SMART" id="SM00421">
    <property type="entry name" value="HTH_LUXR"/>
    <property type="match status" value="1"/>
</dbReference>
<comment type="caution">
    <text evidence="9">The sequence shown here is derived from an EMBL/GenBank/DDBJ whole genome shotgun (WGS) entry which is preliminary data.</text>
</comment>
<organism evidence="9 10">
    <name type="scientific">Gracilibacillus marinus</name>
    <dbReference type="NCBI Taxonomy" id="630535"/>
    <lineage>
        <taxon>Bacteria</taxon>
        <taxon>Bacillati</taxon>
        <taxon>Bacillota</taxon>
        <taxon>Bacilli</taxon>
        <taxon>Bacillales</taxon>
        <taxon>Bacillaceae</taxon>
        <taxon>Gracilibacillus</taxon>
    </lineage>
</organism>
<evidence type="ECO:0000256" key="1">
    <source>
        <dbReference type="ARBA" id="ARBA00004496"/>
    </source>
</evidence>
<dbReference type="PROSITE" id="PS00622">
    <property type="entry name" value="HTH_LUXR_1"/>
    <property type="match status" value="1"/>
</dbReference>
<evidence type="ECO:0000256" key="3">
    <source>
        <dbReference type="ARBA" id="ARBA00023015"/>
    </source>
</evidence>
<gene>
    <name evidence="9" type="ORF">ACFOZ1_00595</name>
</gene>
<dbReference type="PANTHER" id="PTHR43214:SF43">
    <property type="entry name" value="TWO-COMPONENT RESPONSE REGULATOR"/>
    <property type="match status" value="1"/>
</dbReference>
<proteinExistence type="predicted"/>
<keyword evidence="10" id="KW-1185">Reference proteome</keyword>
<dbReference type="CDD" id="cd06170">
    <property type="entry name" value="LuxR_C_like"/>
    <property type="match status" value="1"/>
</dbReference>
<evidence type="ECO:0000313" key="10">
    <source>
        <dbReference type="Proteomes" id="UP001595880"/>
    </source>
</evidence>
<sequence>MVSILLAEDQVIVRQGIKMMLETDPDLVVTGEATNGKEALQLREKYYFDLAILDIRMPELDGIKTAQQLLERYPDMKVLILTTFNDEDYAIEALKIGVHGYLLKDANKDELIRAIKDCLKGGLQLPGEVARKVVPHLLNEKKKTYSKETTIFLTKRERDILCLLGEGKSNKEIAEGLALSIGTVKNHISSLLDKLQLRDRTQLAIYAIHNGYV</sequence>
<dbReference type="EMBL" id="JBHSDV010000001">
    <property type="protein sequence ID" value="MFC4386294.1"/>
    <property type="molecule type" value="Genomic_DNA"/>
</dbReference>
<dbReference type="PROSITE" id="PS50043">
    <property type="entry name" value="HTH_LUXR_2"/>
    <property type="match status" value="1"/>
</dbReference>
<keyword evidence="2 6" id="KW-0597">Phosphoprotein</keyword>
<accession>A0ABV8VPC7</accession>
<dbReference type="PROSITE" id="PS50110">
    <property type="entry name" value="RESPONSE_REGULATORY"/>
    <property type="match status" value="1"/>
</dbReference>
<dbReference type="SMART" id="SM00448">
    <property type="entry name" value="REC"/>
    <property type="match status" value="1"/>
</dbReference>
<evidence type="ECO:0000256" key="5">
    <source>
        <dbReference type="ARBA" id="ARBA00023163"/>
    </source>
</evidence>
<dbReference type="InterPro" id="IPR000792">
    <property type="entry name" value="Tscrpt_reg_LuxR_C"/>
</dbReference>
<comment type="subcellular location">
    <subcellularLocation>
        <location evidence="1">Cytoplasm</location>
    </subcellularLocation>
</comment>
<protein>
    <submittedName>
        <fullName evidence="9">Response regulator</fullName>
    </submittedName>
</protein>
<evidence type="ECO:0000259" key="7">
    <source>
        <dbReference type="PROSITE" id="PS50043"/>
    </source>
</evidence>
<dbReference type="InterPro" id="IPR016032">
    <property type="entry name" value="Sig_transdc_resp-reg_C-effctor"/>
</dbReference>
<dbReference type="RefSeq" id="WP_390194777.1">
    <property type="nucleotide sequence ID" value="NZ_JBHSDV010000001.1"/>
</dbReference>
<dbReference type="Pfam" id="PF00196">
    <property type="entry name" value="GerE"/>
    <property type="match status" value="1"/>
</dbReference>
<name>A0ABV8VPC7_9BACI</name>
<evidence type="ECO:0000313" key="9">
    <source>
        <dbReference type="EMBL" id="MFC4386294.1"/>
    </source>
</evidence>
<evidence type="ECO:0000256" key="2">
    <source>
        <dbReference type="ARBA" id="ARBA00022553"/>
    </source>
</evidence>
<dbReference type="InterPro" id="IPR011006">
    <property type="entry name" value="CheY-like_superfamily"/>
</dbReference>
<dbReference type="InterPro" id="IPR039420">
    <property type="entry name" value="WalR-like"/>
</dbReference>
<reference evidence="10" key="1">
    <citation type="journal article" date="2019" name="Int. J. Syst. Evol. Microbiol.">
        <title>The Global Catalogue of Microorganisms (GCM) 10K type strain sequencing project: providing services to taxonomists for standard genome sequencing and annotation.</title>
        <authorList>
            <consortium name="The Broad Institute Genomics Platform"/>
            <consortium name="The Broad Institute Genome Sequencing Center for Infectious Disease"/>
            <person name="Wu L."/>
            <person name="Ma J."/>
        </authorList>
    </citation>
    <scope>NUCLEOTIDE SEQUENCE [LARGE SCALE GENOMIC DNA]</scope>
    <source>
        <strain evidence="10">KACC 14058</strain>
    </source>
</reference>
<evidence type="ECO:0000259" key="8">
    <source>
        <dbReference type="PROSITE" id="PS50110"/>
    </source>
</evidence>
<dbReference type="Proteomes" id="UP001595880">
    <property type="component" value="Unassembled WGS sequence"/>
</dbReference>
<keyword evidence="4" id="KW-0238">DNA-binding</keyword>
<dbReference type="InterPro" id="IPR058245">
    <property type="entry name" value="NreC/VraR/RcsB-like_REC"/>
</dbReference>
<dbReference type="Pfam" id="PF00072">
    <property type="entry name" value="Response_reg"/>
    <property type="match status" value="1"/>
</dbReference>
<feature type="domain" description="HTH luxR-type" evidence="7">
    <location>
        <begin position="146"/>
        <end position="211"/>
    </location>
</feature>
<dbReference type="InterPro" id="IPR001789">
    <property type="entry name" value="Sig_transdc_resp-reg_receiver"/>
</dbReference>